<feature type="region of interest" description="Disordered" evidence="7">
    <location>
        <begin position="272"/>
        <end position="305"/>
    </location>
</feature>
<dbReference type="EMBL" id="JAAAUY010000844">
    <property type="protein sequence ID" value="KAF9325965.1"/>
    <property type="molecule type" value="Genomic_DNA"/>
</dbReference>
<feature type="region of interest" description="Disordered" evidence="7">
    <location>
        <begin position="769"/>
        <end position="963"/>
    </location>
</feature>
<organism evidence="13 14">
    <name type="scientific">Podila minutissima</name>
    <dbReference type="NCBI Taxonomy" id="64525"/>
    <lineage>
        <taxon>Eukaryota</taxon>
        <taxon>Fungi</taxon>
        <taxon>Fungi incertae sedis</taxon>
        <taxon>Mucoromycota</taxon>
        <taxon>Mortierellomycotina</taxon>
        <taxon>Mortierellomycetes</taxon>
        <taxon>Mortierellales</taxon>
        <taxon>Mortierellaceae</taxon>
        <taxon>Podila</taxon>
    </lineage>
</organism>
<feature type="domain" description="10TM putative phosphate transporter extracellular tail" evidence="10">
    <location>
        <begin position="1012"/>
        <end position="1066"/>
    </location>
</feature>
<evidence type="ECO:0000256" key="5">
    <source>
        <dbReference type="ARBA" id="ARBA00022989"/>
    </source>
</evidence>
<feature type="transmembrane region" description="Helical" evidence="8">
    <location>
        <begin position="501"/>
        <end position="527"/>
    </location>
</feature>
<evidence type="ECO:0000256" key="4">
    <source>
        <dbReference type="ARBA" id="ARBA00022692"/>
    </source>
</evidence>
<feature type="transmembrane region" description="Helical" evidence="8">
    <location>
        <begin position="596"/>
        <end position="615"/>
    </location>
</feature>
<dbReference type="Pfam" id="PF13967">
    <property type="entry name" value="RSN1_TM"/>
    <property type="match status" value="1"/>
</dbReference>
<evidence type="ECO:0000256" key="1">
    <source>
        <dbReference type="ARBA" id="ARBA00004141"/>
    </source>
</evidence>
<comment type="similarity">
    <text evidence="2">Belongs to the CSC1 (TC 1.A.17) family.</text>
</comment>
<comment type="caution">
    <text evidence="13">The sequence shown here is derived from an EMBL/GenBank/DDBJ whole genome shotgun (WGS) entry which is preliminary data.</text>
</comment>
<gene>
    <name evidence="13" type="ORF">BG006_010570</name>
</gene>
<dbReference type="GO" id="GO:0005227">
    <property type="term" value="F:calcium-activated cation channel activity"/>
    <property type="evidence" value="ECO:0007669"/>
    <property type="project" value="InterPro"/>
</dbReference>
<feature type="transmembrane region" description="Helical" evidence="8">
    <location>
        <begin position="621"/>
        <end position="642"/>
    </location>
</feature>
<sequence length="1081" mass="119533">MADTDASVATFVSSAIFTAAVSVALFLVFALVRTRFPRVYSPKTYMGPDRERPGGAASGPLGWIFGGRRLNEQEVIERCGLDAYMFLDFLNKSFYLFFAFALLAIPILIPLNAYHQLSLAGLNQFSIANVADTPRLWGHLVLTVLFCVATLTLCMWSVRTYISRRQRYLMSEHHAQSLQATTVLVCGIQPGEANIQSLNRIFGVLPGGVRRIWLAYEAKQLQKDCTKRIALINKLEVAECALIRSKLKLHAQTGRRSSQASAASTDLLRNRAQSGEEGGAGAMQQPDESFPSQNRPRHRISSFPLSKLPCGGEKLDSILAYRSELSNMNSAIVARQQAGMQGMHENEKENKMNSAFIQFNHQLGAHLAAQSVVHRKTLTMSPRHLEVHPQDVLWDNLGYSLKERNVRKTIATVLAFFLIVLWTIPVTFVASVASLDTIVTYAPFLSGVYNLPESVVGIIQGLLPPIGLALLMMVLPIILYKLAHFGGEVLSTRKSLEVVTSYHWFSVVHVLLVTTLANGIFAAILAIKENPYNVMNMLASTLPQASTFFLSFILLSFIQIPLMLLQIGPLIMYHVGKFTSSTPRQMFATERAMGSVDWGMTIPVHTIAFSIGLLYSTIQPLILPLMVIYFGLKYLAFRHLFLYVYRQPFDSGGLIYPRIVDQMYVAVILFEIVMMGLFVLQKAIGQSVVMFILLVASAMAILISRNRVFKPLIRFLPMEAFDRQGVVDASGRALESGAGVSFRLDQERMDASSASGINPVPAQEVFHEKAPYKDPHSPLQEPTSREIYSPDMNKSPSPLRQATFLSRHSRQNSEIQSLDPSTAQTNSKNISGHNDTPSSDSRSQHSNHSPLPSIRVESMSRGVDNASNISLPGTPTTQHQSITTTASSSAHHQQASSVQMNRQTSKGSQISVSSGQGPSREPQQRHTTLPHSHPEPPTTQPQQPQPKQHPQHPEKDKQHRHRVLTSSSLGSALLPTLQHQESEYGGSLQVLGANHSILSTSRAGADKRVPDSLAYVNPALWIETQPVWLPQDPRGFAEIETMELTNAGLKSTTEQAMMDMKGKIAVDVGEWNVAPGDEFWD</sequence>
<feature type="domain" description="CSC1/OSCA1-like cytosolic" evidence="12">
    <location>
        <begin position="181"/>
        <end position="396"/>
    </location>
</feature>
<dbReference type="Pfam" id="PF02714">
    <property type="entry name" value="RSN1_7TM"/>
    <property type="match status" value="1"/>
</dbReference>
<keyword evidence="6 8" id="KW-0472">Membrane</keyword>
<comment type="subcellular location">
    <subcellularLocation>
        <location evidence="1">Membrane</location>
        <topology evidence="1">Multi-pass membrane protein</topology>
    </subcellularLocation>
</comment>
<feature type="transmembrane region" description="Helical" evidence="8">
    <location>
        <begin position="663"/>
        <end position="681"/>
    </location>
</feature>
<evidence type="ECO:0000259" key="9">
    <source>
        <dbReference type="Pfam" id="PF02714"/>
    </source>
</evidence>
<feature type="domain" description="CSC1/OSCA1-like N-terminal transmembrane" evidence="11">
    <location>
        <begin position="11"/>
        <end position="155"/>
    </location>
</feature>
<name>A0A9P5SFV4_9FUNG</name>
<dbReference type="AlphaFoldDB" id="A0A9P5SFV4"/>
<keyword evidence="3" id="KW-0813">Transport</keyword>
<dbReference type="InterPro" id="IPR032880">
    <property type="entry name" value="CSC1/OSCA1-like_N"/>
</dbReference>
<evidence type="ECO:0000256" key="7">
    <source>
        <dbReference type="SAM" id="MobiDB-lite"/>
    </source>
</evidence>
<feature type="transmembrane region" description="Helical" evidence="8">
    <location>
        <begin position="455"/>
        <end position="480"/>
    </location>
</feature>
<dbReference type="InterPro" id="IPR022257">
    <property type="entry name" value="PHM7_ext"/>
</dbReference>
<feature type="transmembrane region" description="Helical" evidence="8">
    <location>
        <begin position="410"/>
        <end position="435"/>
    </location>
</feature>
<feature type="compositionally biased region" description="Low complexity" evidence="7">
    <location>
        <begin position="838"/>
        <end position="849"/>
    </location>
</feature>
<evidence type="ECO:0000256" key="2">
    <source>
        <dbReference type="ARBA" id="ARBA00007779"/>
    </source>
</evidence>
<dbReference type="PANTHER" id="PTHR13018:SF139">
    <property type="entry name" value="PHOSPHATE METABOLISM PROTEIN 7"/>
    <property type="match status" value="1"/>
</dbReference>
<dbReference type="GO" id="GO:0005886">
    <property type="term" value="C:plasma membrane"/>
    <property type="evidence" value="ECO:0007669"/>
    <property type="project" value="TreeGrafter"/>
</dbReference>
<feature type="domain" description="CSC1/OSCA1-like 7TM region" evidence="9">
    <location>
        <begin position="407"/>
        <end position="678"/>
    </location>
</feature>
<accession>A0A9P5SFV4</accession>
<proteinExistence type="inferred from homology"/>
<dbReference type="PANTHER" id="PTHR13018">
    <property type="entry name" value="PROBABLE MEMBRANE PROTEIN DUF221-RELATED"/>
    <property type="match status" value="1"/>
</dbReference>
<feature type="compositionally biased region" description="Polar residues" evidence="7">
    <location>
        <begin position="792"/>
        <end position="837"/>
    </location>
</feature>
<evidence type="ECO:0000313" key="13">
    <source>
        <dbReference type="EMBL" id="KAF9325965.1"/>
    </source>
</evidence>
<evidence type="ECO:0008006" key="15">
    <source>
        <dbReference type="Google" id="ProtNLM"/>
    </source>
</evidence>
<evidence type="ECO:0000313" key="14">
    <source>
        <dbReference type="Proteomes" id="UP000696485"/>
    </source>
</evidence>
<feature type="compositionally biased region" description="Polar residues" evidence="7">
    <location>
        <begin position="898"/>
        <end position="917"/>
    </location>
</feature>
<evidence type="ECO:0000259" key="10">
    <source>
        <dbReference type="Pfam" id="PF12621"/>
    </source>
</evidence>
<keyword evidence="14" id="KW-1185">Reference proteome</keyword>
<feature type="transmembrane region" description="Helical" evidence="8">
    <location>
        <begin position="547"/>
        <end position="575"/>
    </location>
</feature>
<protein>
    <recommendedName>
        <fullName evidence="15">DUF221-domain-containing protein</fullName>
    </recommendedName>
</protein>
<keyword evidence="4 8" id="KW-0812">Transmembrane</keyword>
<feature type="transmembrane region" description="Helical" evidence="8">
    <location>
        <begin position="94"/>
        <end position="116"/>
    </location>
</feature>
<feature type="transmembrane region" description="Helical" evidence="8">
    <location>
        <begin position="136"/>
        <end position="158"/>
    </location>
</feature>
<dbReference type="InterPro" id="IPR003864">
    <property type="entry name" value="CSC1/OSCA1-like_7TM"/>
</dbReference>
<evidence type="ECO:0000259" key="12">
    <source>
        <dbReference type="Pfam" id="PF14703"/>
    </source>
</evidence>
<dbReference type="InterPro" id="IPR027815">
    <property type="entry name" value="CSC1/OSCA1-like_cyt"/>
</dbReference>
<feature type="compositionally biased region" description="Low complexity" evidence="7">
    <location>
        <begin position="874"/>
        <end position="897"/>
    </location>
</feature>
<dbReference type="InterPro" id="IPR045122">
    <property type="entry name" value="Csc1-like"/>
</dbReference>
<dbReference type="Pfam" id="PF14703">
    <property type="entry name" value="PHM7_cyt"/>
    <property type="match status" value="1"/>
</dbReference>
<evidence type="ECO:0000256" key="3">
    <source>
        <dbReference type="ARBA" id="ARBA00022448"/>
    </source>
</evidence>
<evidence type="ECO:0000256" key="8">
    <source>
        <dbReference type="SAM" id="Phobius"/>
    </source>
</evidence>
<dbReference type="Proteomes" id="UP000696485">
    <property type="component" value="Unassembled WGS sequence"/>
</dbReference>
<feature type="transmembrane region" description="Helical" evidence="8">
    <location>
        <begin position="6"/>
        <end position="32"/>
    </location>
</feature>
<keyword evidence="5 8" id="KW-1133">Transmembrane helix</keyword>
<evidence type="ECO:0000256" key="6">
    <source>
        <dbReference type="ARBA" id="ARBA00023136"/>
    </source>
</evidence>
<evidence type="ECO:0000259" key="11">
    <source>
        <dbReference type="Pfam" id="PF13967"/>
    </source>
</evidence>
<reference evidence="13" key="1">
    <citation type="journal article" date="2020" name="Fungal Divers.">
        <title>Resolving the Mortierellaceae phylogeny through synthesis of multi-gene phylogenetics and phylogenomics.</title>
        <authorList>
            <person name="Vandepol N."/>
            <person name="Liber J."/>
            <person name="Desiro A."/>
            <person name="Na H."/>
            <person name="Kennedy M."/>
            <person name="Barry K."/>
            <person name="Grigoriev I.V."/>
            <person name="Miller A.N."/>
            <person name="O'Donnell K."/>
            <person name="Stajich J.E."/>
            <person name="Bonito G."/>
        </authorList>
    </citation>
    <scope>NUCLEOTIDE SEQUENCE</scope>
    <source>
        <strain evidence="13">NVP1</strain>
    </source>
</reference>
<dbReference type="Pfam" id="PF12621">
    <property type="entry name" value="PHM7_ext"/>
    <property type="match status" value="1"/>
</dbReference>
<feature type="transmembrane region" description="Helical" evidence="8">
    <location>
        <begin position="687"/>
        <end position="704"/>
    </location>
</feature>